<dbReference type="KEGG" id="dfa:DFA_03133"/>
<gene>
    <name evidence="7" type="ORF">DFA_03133</name>
</gene>
<dbReference type="Pfam" id="PF09138">
    <property type="entry name" value="Urm1"/>
    <property type="match status" value="1"/>
</dbReference>
<evidence type="ECO:0000256" key="1">
    <source>
        <dbReference type="ARBA" id="ARBA00022490"/>
    </source>
</evidence>
<dbReference type="GO" id="GO:0005829">
    <property type="term" value="C:cytosol"/>
    <property type="evidence" value="ECO:0007669"/>
    <property type="project" value="UniProtKB-UniRule"/>
</dbReference>
<dbReference type="GO" id="GO:0034227">
    <property type="term" value="P:tRNA thio-modification"/>
    <property type="evidence" value="ECO:0007669"/>
    <property type="project" value="UniProtKB-UniRule"/>
</dbReference>
<keyword evidence="8" id="KW-1185">Reference proteome</keyword>
<dbReference type="HAMAP" id="MF_03048">
    <property type="entry name" value="Urm1"/>
    <property type="match status" value="1"/>
</dbReference>
<evidence type="ECO:0000313" key="8">
    <source>
        <dbReference type="Proteomes" id="UP000007797"/>
    </source>
</evidence>
<name>F4PGQ4_CACFS</name>
<comment type="pathway">
    <text evidence="5 6">tRNA modification; 5-methoxycarbonylmethyl-2-thiouridine-tRNA biosynthesis.</text>
</comment>
<dbReference type="OrthoDB" id="10248987at2759"/>
<feature type="cross-link" description="Glycyl lysine isopeptide (Gly-Lys) (interchain with K-? in acceptor proteins)" evidence="5">
    <location>
        <position position="96"/>
    </location>
</feature>
<sequence>MKVKIEMTGGLEILFKNQKNHTYEFKDRDTMPLRELVVWMRDTQIQERPELFVEDSTVRPGILVLINDADWELDGGIEYIVEDGDTLSFISTLHGG</sequence>
<keyword evidence="1 5" id="KW-0963">Cytoplasm</keyword>
<protein>
    <recommendedName>
        <fullName evidence="5">Ubiquitin-related modifier 1 homolog</fullName>
    </recommendedName>
</protein>
<keyword evidence="3 5" id="KW-0819">tRNA processing</keyword>
<dbReference type="EMBL" id="GL883006">
    <property type="protein sequence ID" value="EGG24888.1"/>
    <property type="molecule type" value="Genomic_DNA"/>
</dbReference>
<keyword evidence="4 5" id="KW-0833">Ubl conjugation pathway</keyword>
<dbReference type="CDD" id="cd01764">
    <property type="entry name" value="Ubl_Urm1"/>
    <property type="match status" value="1"/>
</dbReference>
<comment type="subcellular location">
    <subcellularLocation>
        <location evidence="5 6">Cytoplasm</location>
    </subcellularLocation>
</comment>
<dbReference type="GeneID" id="14876706"/>
<dbReference type="GO" id="GO:0032447">
    <property type="term" value="P:protein urmylation"/>
    <property type="evidence" value="ECO:0007669"/>
    <property type="project" value="UniProtKB-UniRule"/>
</dbReference>
<keyword evidence="2 5" id="KW-1017">Isopeptide bond</keyword>
<dbReference type="OMA" id="DYELQPN"/>
<accession>F4PGQ4</accession>
<dbReference type="Proteomes" id="UP000007797">
    <property type="component" value="Unassembled WGS sequence"/>
</dbReference>
<comment type="similarity">
    <text evidence="5 6">Belongs to the URM1 family.</text>
</comment>
<comment type="PTM">
    <text evidence="5">C-terminal thiocarboxylation occurs in 2 steps, it is first acyl-adenylated (-COAMP) via the hesA/moeB/thiF part of the MOCS3/UBA4 homolog, then thiocarboxylated (-COSH) via the rhodanese domain of the MOCS3/UBA4 homolog.</text>
</comment>
<proteinExistence type="inferred from homology"/>
<dbReference type="InterPro" id="IPR015221">
    <property type="entry name" value="Urm1"/>
</dbReference>
<evidence type="ECO:0000256" key="6">
    <source>
        <dbReference type="RuleBase" id="RU361182"/>
    </source>
</evidence>
<dbReference type="RefSeq" id="XP_004362739.1">
    <property type="nucleotide sequence ID" value="XM_004362682.1"/>
</dbReference>
<feature type="modified residue" description="1-thioglycine" evidence="5">
    <location>
        <position position="96"/>
    </location>
</feature>
<dbReference type="InterPro" id="IPR012675">
    <property type="entry name" value="Beta-grasp_dom_sf"/>
</dbReference>
<dbReference type="PIRSF" id="PIRSF037379">
    <property type="entry name" value="Ubiquitin-related_modifier_1"/>
    <property type="match status" value="1"/>
</dbReference>
<dbReference type="STRING" id="1054147.F4PGQ4"/>
<dbReference type="Gene3D" id="3.10.20.30">
    <property type="match status" value="1"/>
</dbReference>
<evidence type="ECO:0000256" key="5">
    <source>
        <dbReference type="HAMAP-Rule" id="MF_03048"/>
    </source>
</evidence>
<evidence type="ECO:0000256" key="3">
    <source>
        <dbReference type="ARBA" id="ARBA00022694"/>
    </source>
</evidence>
<evidence type="ECO:0000256" key="2">
    <source>
        <dbReference type="ARBA" id="ARBA00022499"/>
    </source>
</evidence>
<organism evidence="7 8">
    <name type="scientific">Cavenderia fasciculata</name>
    <name type="common">Slime mold</name>
    <name type="synonym">Dictyostelium fasciculatum</name>
    <dbReference type="NCBI Taxonomy" id="261658"/>
    <lineage>
        <taxon>Eukaryota</taxon>
        <taxon>Amoebozoa</taxon>
        <taxon>Evosea</taxon>
        <taxon>Eumycetozoa</taxon>
        <taxon>Dictyostelia</taxon>
        <taxon>Acytosteliales</taxon>
        <taxon>Cavenderiaceae</taxon>
        <taxon>Cavenderia</taxon>
    </lineage>
</organism>
<evidence type="ECO:0000256" key="4">
    <source>
        <dbReference type="ARBA" id="ARBA00022786"/>
    </source>
</evidence>
<dbReference type="InterPro" id="IPR016155">
    <property type="entry name" value="Mopterin_synth/thiamin_S_b"/>
</dbReference>
<dbReference type="GO" id="GO:0002098">
    <property type="term" value="P:tRNA wobble uridine modification"/>
    <property type="evidence" value="ECO:0007669"/>
    <property type="project" value="UniProtKB-UniRule"/>
</dbReference>
<dbReference type="AlphaFoldDB" id="F4PGQ4"/>
<reference evidence="8" key="1">
    <citation type="journal article" date="2011" name="Genome Res.">
        <title>Phylogeny-wide analysis of social amoeba genomes highlights ancient origins for complex intercellular communication.</title>
        <authorList>
            <person name="Heidel A.J."/>
            <person name="Lawal H.M."/>
            <person name="Felder M."/>
            <person name="Schilde C."/>
            <person name="Helps N.R."/>
            <person name="Tunggal B."/>
            <person name="Rivero F."/>
            <person name="John U."/>
            <person name="Schleicher M."/>
            <person name="Eichinger L."/>
            <person name="Platzer M."/>
            <person name="Noegel A.A."/>
            <person name="Schaap P."/>
            <person name="Gloeckner G."/>
        </authorList>
    </citation>
    <scope>NUCLEOTIDE SEQUENCE [LARGE SCALE GENOMIC DNA]</scope>
    <source>
        <strain evidence="8">SH3</strain>
    </source>
</reference>
<evidence type="ECO:0000313" key="7">
    <source>
        <dbReference type="EMBL" id="EGG24888.1"/>
    </source>
</evidence>
<dbReference type="SUPFAM" id="SSF54285">
    <property type="entry name" value="MoaD/ThiS"/>
    <property type="match status" value="1"/>
</dbReference>
<dbReference type="UniPathway" id="UPA00988"/>
<dbReference type="PANTHER" id="PTHR14986">
    <property type="entry name" value="RURM1 PROTEIN"/>
    <property type="match status" value="1"/>
</dbReference>
<comment type="function">
    <text evidence="5">Acts as a sulfur carrier required for 2-thiolation of mcm(5)S(2)U at tRNA wobble positions of cytosolic tRNA(Lys), tRNA(Glu) and tRNA(Gln). Serves as sulfur donor in tRNA 2-thiolation reaction by being thiocarboxylated (-COSH) at its C-terminus by the MOCS3/UBA4 homolog. The sulfur is then transferred to tRNA to form 2-thiolation of mcm(5)S(2)U. Also acts as a ubiquitin-like protein (UBL) that is covalently conjugated via an isopeptide bond to lysine residues of target proteins. The thiocarboxylated form serves as substrate for conjugation and oxidative stress specifically induces the formation of UBL-protein conjugates.</text>
</comment>